<evidence type="ECO:0000313" key="2">
    <source>
        <dbReference type="EMBL" id="AKT38400.1"/>
    </source>
</evidence>
<reference evidence="2 3" key="1">
    <citation type="submission" date="2015-07" db="EMBL/GenBank/DDBJ databases">
        <title>Genome analysis of myxobacterium Chondromyces crocatus Cm c5 reveals a high potential for natural compound synthesis and the genetic basis for the loss of fruiting body formation.</title>
        <authorList>
            <person name="Zaburannyi N."/>
            <person name="Bunk B."/>
            <person name="Maier J."/>
            <person name="Overmann J."/>
            <person name="Mueller R."/>
        </authorList>
    </citation>
    <scope>NUCLEOTIDE SEQUENCE [LARGE SCALE GENOMIC DNA]</scope>
    <source>
        <strain evidence="2 3">Cm c5</strain>
    </source>
</reference>
<keyword evidence="3" id="KW-1185">Reference proteome</keyword>
<dbReference type="EMBL" id="CP012159">
    <property type="protein sequence ID" value="AKT38400.1"/>
    <property type="molecule type" value="Genomic_DNA"/>
</dbReference>
<dbReference type="OrthoDB" id="9995351at2"/>
<evidence type="ECO:0000313" key="3">
    <source>
        <dbReference type="Proteomes" id="UP000067626"/>
    </source>
</evidence>
<feature type="region of interest" description="Disordered" evidence="1">
    <location>
        <begin position="39"/>
        <end position="79"/>
    </location>
</feature>
<protein>
    <submittedName>
        <fullName evidence="2">Uncharacterized protein</fullName>
    </submittedName>
</protein>
<dbReference type="Proteomes" id="UP000067626">
    <property type="component" value="Chromosome"/>
</dbReference>
<name>A0A0K1EC02_CHOCO</name>
<dbReference type="KEGG" id="ccro:CMC5_025460"/>
<dbReference type="AlphaFoldDB" id="A0A0K1EC02"/>
<gene>
    <name evidence="2" type="ORF">CMC5_025460</name>
</gene>
<dbReference type="PROSITE" id="PS51257">
    <property type="entry name" value="PROKAR_LIPOPROTEIN"/>
    <property type="match status" value="1"/>
</dbReference>
<proteinExistence type="predicted"/>
<sequence>MKNRWMISGAAMLSLVGGGILGIGCITPTDDATVGEPTAAEALQTPSTDEAAVDDSMGEAKDAIETPATSDQGDVGSEEGRGRFQCYLDRCFTPHQACTCSNTGWAGYCGTGTTHPGCLYCRCSTGG</sequence>
<evidence type="ECO:0000256" key="1">
    <source>
        <dbReference type="SAM" id="MobiDB-lite"/>
    </source>
</evidence>
<organism evidence="2 3">
    <name type="scientific">Chondromyces crocatus</name>
    <dbReference type="NCBI Taxonomy" id="52"/>
    <lineage>
        <taxon>Bacteria</taxon>
        <taxon>Pseudomonadati</taxon>
        <taxon>Myxococcota</taxon>
        <taxon>Polyangia</taxon>
        <taxon>Polyangiales</taxon>
        <taxon>Polyangiaceae</taxon>
        <taxon>Chondromyces</taxon>
    </lineage>
</organism>
<dbReference type="RefSeq" id="WP_050430626.1">
    <property type="nucleotide sequence ID" value="NZ_CP012159.1"/>
</dbReference>
<accession>A0A0K1EC02</accession>